<evidence type="ECO:0000256" key="2">
    <source>
        <dbReference type="ARBA" id="ARBA00022700"/>
    </source>
</evidence>
<accession>A0A8K0P5F0</accession>
<evidence type="ECO:0000256" key="1">
    <source>
        <dbReference type="ARBA" id="ARBA00007457"/>
    </source>
</evidence>
<protein>
    <recommendedName>
        <fullName evidence="3">Syntaxin N-terminal domain-containing protein</fullName>
    </recommendedName>
</protein>
<name>A0A8K0P5F0_LADFU</name>
<sequence>MDAFNLTIKTKLITEVNAHVALFRDLLIHIGQSKDCPELRERIRKLRRQCVDALRNTSQQLLPQIKSWEGAKGRKW</sequence>
<dbReference type="Proteomes" id="UP000792457">
    <property type="component" value="Unassembled WGS sequence"/>
</dbReference>
<dbReference type="Pfam" id="PF14523">
    <property type="entry name" value="Syntaxin_2"/>
    <property type="match status" value="1"/>
</dbReference>
<proteinExistence type="inferred from homology"/>
<dbReference type="Gene3D" id="1.20.58.70">
    <property type="match status" value="1"/>
</dbReference>
<dbReference type="GO" id="GO:0009968">
    <property type="term" value="P:negative regulation of signal transduction"/>
    <property type="evidence" value="ECO:0007669"/>
    <property type="project" value="UniProtKB-KW"/>
</dbReference>
<dbReference type="InterPro" id="IPR006011">
    <property type="entry name" value="Syntaxin_N"/>
</dbReference>
<reference evidence="4" key="1">
    <citation type="submission" date="2013-04" db="EMBL/GenBank/DDBJ databases">
        <authorList>
            <person name="Qu J."/>
            <person name="Murali S.C."/>
            <person name="Bandaranaike D."/>
            <person name="Bellair M."/>
            <person name="Blankenburg K."/>
            <person name="Chao H."/>
            <person name="Dinh H."/>
            <person name="Doddapaneni H."/>
            <person name="Downs B."/>
            <person name="Dugan-Rocha S."/>
            <person name="Elkadiri S."/>
            <person name="Gnanaolivu R.D."/>
            <person name="Hernandez B."/>
            <person name="Javaid M."/>
            <person name="Jayaseelan J.C."/>
            <person name="Lee S."/>
            <person name="Li M."/>
            <person name="Ming W."/>
            <person name="Munidasa M."/>
            <person name="Muniz J."/>
            <person name="Nguyen L."/>
            <person name="Ongeri F."/>
            <person name="Osuji N."/>
            <person name="Pu L.-L."/>
            <person name="Puazo M."/>
            <person name="Qu C."/>
            <person name="Quiroz J."/>
            <person name="Raj R."/>
            <person name="Weissenberger G."/>
            <person name="Xin Y."/>
            <person name="Zou X."/>
            <person name="Han Y."/>
            <person name="Richards S."/>
            <person name="Worley K."/>
            <person name="Muzny D."/>
            <person name="Gibbs R."/>
        </authorList>
    </citation>
    <scope>NUCLEOTIDE SEQUENCE</scope>
    <source>
        <strain evidence="4">Sampled in the wild</strain>
    </source>
</reference>
<reference evidence="4" key="2">
    <citation type="submission" date="2017-10" db="EMBL/GenBank/DDBJ databases">
        <title>Ladona fulva Genome sequencing and assembly.</title>
        <authorList>
            <person name="Murali S."/>
            <person name="Richards S."/>
            <person name="Bandaranaike D."/>
            <person name="Bellair M."/>
            <person name="Blankenburg K."/>
            <person name="Chao H."/>
            <person name="Dinh H."/>
            <person name="Doddapaneni H."/>
            <person name="Dugan-Rocha S."/>
            <person name="Elkadiri S."/>
            <person name="Gnanaolivu R."/>
            <person name="Hernandez B."/>
            <person name="Skinner E."/>
            <person name="Javaid M."/>
            <person name="Lee S."/>
            <person name="Li M."/>
            <person name="Ming W."/>
            <person name="Munidasa M."/>
            <person name="Muniz J."/>
            <person name="Nguyen L."/>
            <person name="Hughes D."/>
            <person name="Osuji N."/>
            <person name="Pu L.-L."/>
            <person name="Puazo M."/>
            <person name="Qu C."/>
            <person name="Quiroz J."/>
            <person name="Raj R."/>
            <person name="Weissenberger G."/>
            <person name="Xin Y."/>
            <person name="Zou X."/>
            <person name="Han Y."/>
            <person name="Worley K."/>
            <person name="Muzny D."/>
            <person name="Gibbs R."/>
        </authorList>
    </citation>
    <scope>NUCLEOTIDE SEQUENCE</scope>
    <source>
        <strain evidence="4">Sampled in the wild</strain>
    </source>
</reference>
<dbReference type="EMBL" id="KZ308746">
    <property type="protein sequence ID" value="KAG8233752.1"/>
    <property type="molecule type" value="Genomic_DNA"/>
</dbReference>
<dbReference type="GO" id="GO:0016020">
    <property type="term" value="C:membrane"/>
    <property type="evidence" value="ECO:0007669"/>
    <property type="project" value="InterPro"/>
</dbReference>
<gene>
    <name evidence="4" type="ORF">J437_LFUL003822</name>
</gene>
<keyword evidence="2" id="KW-0734">Signal transduction inhibitor</keyword>
<dbReference type="OrthoDB" id="9876293at2759"/>
<organism evidence="4 5">
    <name type="scientific">Ladona fulva</name>
    <name type="common">Scarce chaser dragonfly</name>
    <name type="synonym">Libellula fulva</name>
    <dbReference type="NCBI Taxonomy" id="123851"/>
    <lineage>
        <taxon>Eukaryota</taxon>
        <taxon>Metazoa</taxon>
        <taxon>Ecdysozoa</taxon>
        <taxon>Arthropoda</taxon>
        <taxon>Hexapoda</taxon>
        <taxon>Insecta</taxon>
        <taxon>Pterygota</taxon>
        <taxon>Palaeoptera</taxon>
        <taxon>Odonata</taxon>
        <taxon>Epiprocta</taxon>
        <taxon>Anisoptera</taxon>
        <taxon>Libelluloidea</taxon>
        <taxon>Libellulidae</taxon>
        <taxon>Ladona</taxon>
    </lineage>
</organism>
<keyword evidence="5" id="KW-1185">Reference proteome</keyword>
<evidence type="ECO:0000259" key="3">
    <source>
        <dbReference type="Pfam" id="PF14523"/>
    </source>
</evidence>
<evidence type="ECO:0000313" key="4">
    <source>
        <dbReference type="EMBL" id="KAG8233752.1"/>
    </source>
</evidence>
<dbReference type="PANTHER" id="PTHR21029">
    <property type="entry name" value="R-SEVEN BINDING PROTEIN (R7BP) HOMOLOG"/>
    <property type="match status" value="1"/>
</dbReference>
<comment type="caution">
    <text evidence="4">The sequence shown here is derived from an EMBL/GenBank/DDBJ whole genome shotgun (WGS) entry which is preliminary data.</text>
</comment>
<dbReference type="AlphaFoldDB" id="A0A8K0P5F0"/>
<comment type="similarity">
    <text evidence="1">Belongs to the RGS7BP/RGS9BP family.</text>
</comment>
<evidence type="ECO:0000313" key="5">
    <source>
        <dbReference type="Proteomes" id="UP000792457"/>
    </source>
</evidence>
<feature type="domain" description="Syntaxin N-terminal" evidence="3">
    <location>
        <begin position="11"/>
        <end position="69"/>
    </location>
</feature>
<dbReference type="InterPro" id="IPR026512">
    <property type="entry name" value="RGS7BP/RGS9BP"/>
</dbReference>